<dbReference type="GO" id="GO:0009102">
    <property type="term" value="P:biotin biosynthetic process"/>
    <property type="evidence" value="ECO:0007669"/>
    <property type="project" value="UniProtKB-UniRule"/>
</dbReference>
<keyword evidence="4 8" id="KW-0547">Nucleotide-binding</keyword>
<dbReference type="InterPro" id="IPR027417">
    <property type="entry name" value="P-loop_NTPase"/>
</dbReference>
<evidence type="ECO:0000256" key="2">
    <source>
        <dbReference type="ARBA" id="ARBA00022598"/>
    </source>
</evidence>
<comment type="pathway">
    <text evidence="8">Cofactor biosynthesis; biotin biosynthesis; biotin from 7,8-diaminononanoate: step 1/2.</text>
</comment>
<name>A0A5E4PJY8_9COXI</name>
<dbReference type="KEGG" id="asip:AQUSIP_21250"/>
<gene>
    <name evidence="9" type="primary">bioD1</name>
    <name evidence="8" type="synonym">bioD</name>
    <name evidence="9" type="ORF">AQUSIP_21250</name>
</gene>
<evidence type="ECO:0000256" key="4">
    <source>
        <dbReference type="ARBA" id="ARBA00022741"/>
    </source>
</evidence>
<comment type="function">
    <text evidence="8">Catalyzes a mechanistically unusual reaction, the ATP-dependent insertion of CO2 between the N7 and N8 nitrogen atoms of 7,8-diaminopelargonic acid (DAPA, also called 7,8-diammoniononanoate) to form a ureido ring.</text>
</comment>
<comment type="catalytic activity">
    <reaction evidence="8">
        <text>(7R,8S)-7,8-diammoniononanoate + CO2 + ATP = (4R,5S)-dethiobiotin + ADP + phosphate + 3 H(+)</text>
        <dbReference type="Rhea" id="RHEA:15805"/>
        <dbReference type="ChEBI" id="CHEBI:15378"/>
        <dbReference type="ChEBI" id="CHEBI:16526"/>
        <dbReference type="ChEBI" id="CHEBI:30616"/>
        <dbReference type="ChEBI" id="CHEBI:43474"/>
        <dbReference type="ChEBI" id="CHEBI:149469"/>
        <dbReference type="ChEBI" id="CHEBI:149473"/>
        <dbReference type="ChEBI" id="CHEBI:456216"/>
        <dbReference type="EC" id="6.3.3.3"/>
    </reaction>
</comment>
<dbReference type="GO" id="GO:0000287">
    <property type="term" value="F:magnesium ion binding"/>
    <property type="evidence" value="ECO:0007669"/>
    <property type="project" value="UniProtKB-UniRule"/>
</dbReference>
<evidence type="ECO:0000256" key="6">
    <source>
        <dbReference type="ARBA" id="ARBA00022840"/>
    </source>
</evidence>
<dbReference type="EMBL" id="LR699119">
    <property type="protein sequence ID" value="VVC76798.1"/>
    <property type="molecule type" value="Genomic_DNA"/>
</dbReference>
<feature type="binding site" evidence="8">
    <location>
        <position position="55"/>
    </location>
    <ligand>
        <name>Mg(2+)</name>
        <dbReference type="ChEBI" id="CHEBI:18420"/>
    </ligand>
</feature>
<feature type="active site" evidence="8">
    <location>
        <position position="38"/>
    </location>
</feature>
<dbReference type="EC" id="6.3.3.3" evidence="8"/>
<dbReference type="GO" id="GO:0005829">
    <property type="term" value="C:cytosol"/>
    <property type="evidence" value="ECO:0007669"/>
    <property type="project" value="TreeGrafter"/>
</dbReference>
<dbReference type="PANTHER" id="PTHR43210">
    <property type="entry name" value="DETHIOBIOTIN SYNTHETASE"/>
    <property type="match status" value="1"/>
</dbReference>
<dbReference type="Proteomes" id="UP000324194">
    <property type="component" value="Chromosome 1"/>
</dbReference>
<evidence type="ECO:0000313" key="9">
    <source>
        <dbReference type="EMBL" id="VVC76798.1"/>
    </source>
</evidence>
<feature type="binding site" evidence="8">
    <location>
        <begin position="117"/>
        <end position="120"/>
    </location>
    <ligand>
        <name>ATP</name>
        <dbReference type="ChEBI" id="CHEBI:30616"/>
    </ligand>
</feature>
<dbReference type="Pfam" id="PF13500">
    <property type="entry name" value="AAA_26"/>
    <property type="match status" value="1"/>
</dbReference>
<protein>
    <recommendedName>
        <fullName evidence="8">ATP-dependent dethiobiotin synthetase BioD</fullName>
        <ecNumber evidence="8">6.3.3.3</ecNumber>
    </recommendedName>
    <alternativeName>
        <fullName evidence="8">DTB synthetase</fullName>
        <shortName evidence="8">DTBS</shortName>
    </alternativeName>
    <alternativeName>
        <fullName evidence="8">Dethiobiotin synthase</fullName>
    </alternativeName>
</protein>
<dbReference type="HAMAP" id="MF_00336">
    <property type="entry name" value="BioD"/>
    <property type="match status" value="1"/>
</dbReference>
<comment type="similarity">
    <text evidence="8">Belongs to the dethiobiotin synthetase family.</text>
</comment>
<dbReference type="PIRSF" id="PIRSF006755">
    <property type="entry name" value="DTB_synth"/>
    <property type="match status" value="1"/>
</dbReference>
<comment type="subunit">
    <text evidence="8">Homodimer.</text>
</comment>
<dbReference type="GO" id="GO:0042803">
    <property type="term" value="F:protein homodimerization activity"/>
    <property type="evidence" value="ECO:0007669"/>
    <property type="project" value="UniProtKB-ARBA"/>
</dbReference>
<dbReference type="GO" id="GO:0005524">
    <property type="term" value="F:ATP binding"/>
    <property type="evidence" value="ECO:0007669"/>
    <property type="project" value="UniProtKB-UniRule"/>
</dbReference>
<feature type="binding site" evidence="8">
    <location>
        <position position="17"/>
    </location>
    <ligand>
        <name>Mg(2+)</name>
        <dbReference type="ChEBI" id="CHEBI:18420"/>
    </ligand>
</feature>
<proteinExistence type="inferred from homology"/>
<keyword evidence="10" id="KW-1185">Reference proteome</keyword>
<dbReference type="UniPathway" id="UPA00078">
    <property type="reaction ID" value="UER00161"/>
</dbReference>
<evidence type="ECO:0000256" key="1">
    <source>
        <dbReference type="ARBA" id="ARBA00022490"/>
    </source>
</evidence>
<comment type="cofactor">
    <cofactor evidence="8">
        <name>Mg(2+)</name>
        <dbReference type="ChEBI" id="CHEBI:18420"/>
    </cofactor>
</comment>
<evidence type="ECO:0000256" key="5">
    <source>
        <dbReference type="ARBA" id="ARBA00022756"/>
    </source>
</evidence>
<keyword evidence="3 8" id="KW-0479">Metal-binding</keyword>
<feature type="binding site" evidence="8">
    <location>
        <begin position="13"/>
        <end position="18"/>
    </location>
    <ligand>
        <name>ATP</name>
        <dbReference type="ChEBI" id="CHEBI:30616"/>
    </ligand>
</feature>
<keyword evidence="5 8" id="KW-0093">Biotin biosynthesis</keyword>
<dbReference type="InterPro" id="IPR004472">
    <property type="entry name" value="DTB_synth_BioD"/>
</dbReference>
<feature type="binding site" evidence="8">
    <location>
        <position position="55"/>
    </location>
    <ligand>
        <name>ATP</name>
        <dbReference type="ChEBI" id="CHEBI:30616"/>
    </ligand>
</feature>
<evidence type="ECO:0000256" key="8">
    <source>
        <dbReference type="HAMAP-Rule" id="MF_00336"/>
    </source>
</evidence>
<organism evidence="9 10">
    <name type="scientific">Aquicella siphonis</name>
    <dbReference type="NCBI Taxonomy" id="254247"/>
    <lineage>
        <taxon>Bacteria</taxon>
        <taxon>Pseudomonadati</taxon>
        <taxon>Pseudomonadota</taxon>
        <taxon>Gammaproteobacteria</taxon>
        <taxon>Legionellales</taxon>
        <taxon>Coxiellaceae</taxon>
        <taxon>Aquicella</taxon>
    </lineage>
</organism>
<evidence type="ECO:0000256" key="7">
    <source>
        <dbReference type="ARBA" id="ARBA00022842"/>
    </source>
</evidence>
<dbReference type="RefSeq" id="WP_172622832.1">
    <property type="nucleotide sequence ID" value="NZ_LR699119.1"/>
</dbReference>
<sequence length="228" mass="24739">MQVTLFIAGTDTEAGKTYVSCGLLQAFNKMGWSTLGIKPVASGCARSGGRLNNPDTRQLQQASSLQLPHEAVTPFAFEPPVSPNIAAMLDGRALTVTQINRKLRNTLACPAAARIIEGCGGWHTPLNDRETMADFVMANRFPVLLVVGIRLGCLNHSLLTVRSMLQEQANVVGWIANCVTPEMLRHKENIAYLQRCLPVPCAGVIGHGARPEDAIDLGTILNRLRRTE</sequence>
<dbReference type="NCBIfam" id="TIGR00347">
    <property type="entry name" value="bioD"/>
    <property type="match status" value="1"/>
</dbReference>
<reference evidence="9 10" key="1">
    <citation type="submission" date="2019-08" db="EMBL/GenBank/DDBJ databases">
        <authorList>
            <person name="Guy L."/>
        </authorList>
    </citation>
    <scope>NUCLEOTIDE SEQUENCE [LARGE SCALE GENOMIC DNA]</scope>
    <source>
        <strain evidence="9 10">SGT-108</strain>
    </source>
</reference>
<dbReference type="SUPFAM" id="SSF52540">
    <property type="entry name" value="P-loop containing nucleoside triphosphate hydrolases"/>
    <property type="match status" value="1"/>
</dbReference>
<comment type="caution">
    <text evidence="8">Lacks conserved residue(s) required for the propagation of feature annotation.</text>
</comment>
<dbReference type="CDD" id="cd03109">
    <property type="entry name" value="DTBS"/>
    <property type="match status" value="1"/>
</dbReference>
<dbReference type="AlphaFoldDB" id="A0A5E4PJY8"/>
<dbReference type="FunFam" id="3.40.50.300:FF:000292">
    <property type="entry name" value="ATP-dependent dethiobiotin synthetase BioD"/>
    <property type="match status" value="1"/>
</dbReference>
<feature type="binding site" evidence="8">
    <location>
        <begin position="177"/>
        <end position="178"/>
    </location>
    <ligand>
        <name>ATP</name>
        <dbReference type="ChEBI" id="CHEBI:30616"/>
    </ligand>
</feature>
<dbReference type="Gene3D" id="3.40.50.300">
    <property type="entry name" value="P-loop containing nucleotide triphosphate hydrolases"/>
    <property type="match status" value="1"/>
</dbReference>
<feature type="binding site" evidence="8">
    <location>
        <position position="117"/>
    </location>
    <ligand>
        <name>Mg(2+)</name>
        <dbReference type="ChEBI" id="CHEBI:18420"/>
    </ligand>
</feature>
<keyword evidence="2 8" id="KW-0436">Ligase</keyword>
<comment type="subcellular location">
    <subcellularLocation>
        <location evidence="8">Cytoplasm</location>
    </subcellularLocation>
</comment>
<keyword evidence="7 8" id="KW-0460">Magnesium</keyword>
<dbReference type="PANTHER" id="PTHR43210:SF5">
    <property type="entry name" value="DETHIOBIOTIN SYNTHETASE"/>
    <property type="match status" value="1"/>
</dbReference>
<keyword evidence="1 8" id="KW-0963">Cytoplasm</keyword>
<evidence type="ECO:0000256" key="3">
    <source>
        <dbReference type="ARBA" id="ARBA00022723"/>
    </source>
</evidence>
<evidence type="ECO:0000313" key="10">
    <source>
        <dbReference type="Proteomes" id="UP000324194"/>
    </source>
</evidence>
<dbReference type="GO" id="GO:0004141">
    <property type="term" value="F:dethiobiotin synthase activity"/>
    <property type="evidence" value="ECO:0007669"/>
    <property type="project" value="UniProtKB-UniRule"/>
</dbReference>
<accession>A0A5E4PJY8</accession>
<keyword evidence="6 8" id="KW-0067">ATP-binding</keyword>
<feature type="binding site" evidence="8">
    <location>
        <position position="42"/>
    </location>
    <ligand>
        <name>substrate</name>
    </ligand>
</feature>